<evidence type="ECO:0000313" key="12">
    <source>
        <dbReference type="Proteomes" id="UP000001823"/>
    </source>
</evidence>
<feature type="transmembrane region" description="Helical" evidence="7">
    <location>
        <begin position="87"/>
        <end position="110"/>
    </location>
</feature>
<dbReference type="KEGG" id="cpf:CPF_2819"/>
<evidence type="ECO:0000256" key="7">
    <source>
        <dbReference type="RuleBase" id="RU362018"/>
    </source>
</evidence>
<dbReference type="InterPro" id="IPR002668">
    <property type="entry name" value="CNT_N_dom"/>
</dbReference>
<dbReference type="GO" id="GO:0005886">
    <property type="term" value="C:plasma membrane"/>
    <property type="evidence" value="ECO:0007669"/>
    <property type="project" value="UniProtKB-SubCell"/>
</dbReference>
<dbReference type="GO" id="GO:0005337">
    <property type="term" value="F:nucleoside transmembrane transporter activity"/>
    <property type="evidence" value="ECO:0007669"/>
    <property type="project" value="InterPro"/>
</dbReference>
<dbReference type="AlphaFoldDB" id="A0A0H2YUA0"/>
<organism evidence="11 12">
    <name type="scientific">Clostridium perfringens (strain ATCC 13124 / DSM 756 / JCM 1290 / NCIMB 6125 / NCTC 8237 / Type A)</name>
    <dbReference type="NCBI Taxonomy" id="195103"/>
    <lineage>
        <taxon>Bacteria</taxon>
        <taxon>Bacillati</taxon>
        <taxon>Bacillota</taxon>
        <taxon>Clostridia</taxon>
        <taxon>Eubacteriales</taxon>
        <taxon>Clostridiaceae</taxon>
        <taxon>Clostridium</taxon>
    </lineage>
</organism>
<keyword evidence="12" id="KW-1185">Reference proteome</keyword>
<feature type="transmembrane region" description="Helical" evidence="7">
    <location>
        <begin position="6"/>
        <end position="22"/>
    </location>
</feature>
<comment type="similarity">
    <text evidence="2 7">Belongs to the concentrative nucleoside transporter (CNT) (TC 2.A.41) family.</text>
</comment>
<dbReference type="InterPro" id="IPR011657">
    <property type="entry name" value="CNT_C_dom"/>
</dbReference>
<feature type="transmembrane region" description="Helical" evidence="7">
    <location>
        <begin position="195"/>
        <end position="215"/>
    </location>
</feature>
<evidence type="ECO:0000256" key="1">
    <source>
        <dbReference type="ARBA" id="ARBA00004651"/>
    </source>
</evidence>
<feature type="domain" description="Concentrative nucleoside transporter C-terminal" evidence="9">
    <location>
        <begin position="196"/>
        <end position="403"/>
    </location>
</feature>
<evidence type="ECO:0000259" key="8">
    <source>
        <dbReference type="Pfam" id="PF01773"/>
    </source>
</evidence>
<feature type="transmembrane region" description="Helical" evidence="7">
    <location>
        <begin position="348"/>
        <end position="373"/>
    </location>
</feature>
<reference evidence="11 12" key="1">
    <citation type="journal article" date="2006" name="Genome Res.">
        <title>Skewed genomic variability in strains of the toxigenic bacterial pathogen, Clostridium perfringens.</title>
        <authorList>
            <person name="Myers G.S."/>
            <person name="Rasko D.A."/>
            <person name="Cheung J.K."/>
            <person name="Ravel J."/>
            <person name="Seshadri R."/>
            <person name="Deboy R.T."/>
            <person name="Ren Q."/>
            <person name="Varga J."/>
            <person name="Awad M.M."/>
            <person name="Brinkac L.M."/>
            <person name="Daugherty S.C."/>
            <person name="Haft D.H."/>
            <person name="Dodson R.J."/>
            <person name="Madupu R."/>
            <person name="Nelson W.C."/>
            <person name="Rosovitz M.J."/>
            <person name="Sullivan S.A."/>
            <person name="Khouri H."/>
            <person name="Dimitrov G.I."/>
            <person name="Watkins K.L."/>
            <person name="Mulligan S."/>
            <person name="Benton J."/>
            <person name="Radune D."/>
            <person name="Fisher D.J."/>
            <person name="Atkins H.S."/>
            <person name="Hiscox T."/>
            <person name="Jost B.H."/>
            <person name="Billington S.J."/>
            <person name="Songer J.G."/>
            <person name="McClane B.A."/>
            <person name="Titball R.W."/>
            <person name="Rood J.I."/>
            <person name="Melville S.B."/>
            <person name="Paulsen I.T."/>
        </authorList>
    </citation>
    <scope>NUCLEOTIDE SEQUENCE [LARGE SCALE GENOMIC DNA]</scope>
    <source>
        <strain evidence="12">ATCC 13124 / DSM 756 / JCM 1290 / NCIMB 6125 / NCTC 8237 / S 107 / Type A</strain>
    </source>
</reference>
<feature type="domain" description="Nucleoside transporter/FeoB GTPase Gate" evidence="10">
    <location>
        <begin position="92"/>
        <end position="190"/>
    </location>
</feature>
<feature type="transmembrane region" description="Helical" evidence="7">
    <location>
        <begin position="260"/>
        <end position="286"/>
    </location>
</feature>
<dbReference type="GO" id="GO:0015293">
    <property type="term" value="F:symporter activity"/>
    <property type="evidence" value="ECO:0007669"/>
    <property type="project" value="TreeGrafter"/>
</dbReference>
<dbReference type="HOGENOM" id="CLU_016813_4_2_9"/>
<dbReference type="InterPro" id="IPR008276">
    <property type="entry name" value="C_nuclsd_transpt"/>
</dbReference>
<dbReference type="EMBL" id="CP000246">
    <property type="protein sequence ID" value="ABG84662.1"/>
    <property type="molecule type" value="Genomic_DNA"/>
</dbReference>
<feature type="domain" description="Concentrative nucleoside transporter N-terminal" evidence="8">
    <location>
        <begin position="8"/>
        <end position="81"/>
    </location>
</feature>
<evidence type="ECO:0000256" key="4">
    <source>
        <dbReference type="ARBA" id="ARBA00022692"/>
    </source>
</evidence>
<evidence type="ECO:0000259" key="9">
    <source>
        <dbReference type="Pfam" id="PF07662"/>
    </source>
</evidence>
<evidence type="ECO:0000313" key="11">
    <source>
        <dbReference type="EMBL" id="ABG84662.1"/>
    </source>
</evidence>
<name>A0A0H2YUA0_CLOP1</name>
<feature type="transmembrane region" description="Helical" evidence="7">
    <location>
        <begin position="29"/>
        <end position="47"/>
    </location>
</feature>
<evidence type="ECO:0000259" key="10">
    <source>
        <dbReference type="Pfam" id="PF07670"/>
    </source>
</evidence>
<evidence type="ECO:0000256" key="3">
    <source>
        <dbReference type="ARBA" id="ARBA00022475"/>
    </source>
</evidence>
<keyword evidence="7" id="KW-0813">Transport</keyword>
<dbReference type="NCBIfam" id="TIGR00804">
    <property type="entry name" value="nupC"/>
    <property type="match status" value="1"/>
</dbReference>
<evidence type="ECO:0000256" key="6">
    <source>
        <dbReference type="ARBA" id="ARBA00023136"/>
    </source>
</evidence>
<evidence type="ECO:0000256" key="5">
    <source>
        <dbReference type="ARBA" id="ARBA00022989"/>
    </source>
</evidence>
<dbReference type="Pfam" id="PF07662">
    <property type="entry name" value="Nucleos_tra2_C"/>
    <property type="match status" value="1"/>
</dbReference>
<dbReference type="InterPro" id="IPR011642">
    <property type="entry name" value="Gate_dom"/>
</dbReference>
<evidence type="ECO:0000256" key="2">
    <source>
        <dbReference type="ARBA" id="ARBA00009033"/>
    </source>
</evidence>
<dbReference type="Pfam" id="PF01773">
    <property type="entry name" value="Nucleos_tra2_N"/>
    <property type="match status" value="1"/>
</dbReference>
<accession>A0A0H2YUA0</accession>
<dbReference type="InterPro" id="IPR018270">
    <property type="entry name" value="C_nuclsd_transpt_met_bac"/>
</dbReference>
<keyword evidence="4 7" id="KW-0812">Transmembrane</keyword>
<gene>
    <name evidence="11" type="ordered locus">CPF_2819</name>
</gene>
<protein>
    <recommendedName>
        <fullName evidence="7">Nucleoside permease</fullName>
    </recommendedName>
</protein>
<proteinExistence type="inferred from homology"/>
<feature type="transmembrane region" description="Helical" evidence="7">
    <location>
        <begin position="385"/>
        <end position="406"/>
    </location>
</feature>
<comment type="subcellular location">
    <subcellularLocation>
        <location evidence="1">Cell membrane</location>
        <topology evidence="1">Multi-pass membrane protein</topology>
    </subcellularLocation>
</comment>
<keyword evidence="6 7" id="KW-0472">Membrane</keyword>
<dbReference type="PANTHER" id="PTHR10590:SF4">
    <property type="entry name" value="SOLUTE CARRIER FAMILY 28 MEMBER 3"/>
    <property type="match status" value="1"/>
</dbReference>
<dbReference type="PaxDb" id="195103-CPF_2819"/>
<dbReference type="STRING" id="195103.CPF_2819"/>
<dbReference type="Proteomes" id="UP000001823">
    <property type="component" value="Chromosome"/>
</dbReference>
<dbReference type="eggNOG" id="COG1972">
    <property type="taxonomic scope" value="Bacteria"/>
</dbReference>
<keyword evidence="5 7" id="KW-1133">Transmembrane helix</keyword>
<dbReference type="PANTHER" id="PTHR10590">
    <property type="entry name" value="SODIUM/NUCLEOSIDE COTRANSPORTER"/>
    <property type="match status" value="1"/>
</dbReference>
<dbReference type="RefSeq" id="WP_003456809.1">
    <property type="nucleotide sequence ID" value="NC_008261.1"/>
</dbReference>
<keyword evidence="3" id="KW-1003">Cell membrane</keyword>
<dbReference type="Pfam" id="PF07670">
    <property type="entry name" value="Gate"/>
    <property type="match status" value="1"/>
</dbReference>
<feature type="transmembrane region" description="Helical" evidence="7">
    <location>
        <begin position="167"/>
        <end position="189"/>
    </location>
</feature>
<sequence length="408" mass="42390">MDRFIGVIGLICIIGIAVLFSENRKKINWRLVGTGLLLQIIFALLILKVPAGRAVFEWISSGITKLLDFTKEGSSFLFGSLLDTDKFGVIFALQVLPTIIFFSSLMSVLYHLGIVQVVVKVIAKGVAKVLGTSGAETFSAVGNIFLGQTEAPLLVKPYIKNMTRSEICAIMIGGMATVAGGVMAGYVAMGVNAGNLLAASIMAAPAGLILAKILVPETEVPETKGGATLELKVESENVIEAAANGASEGLGLALNVGAMLLAFVALIAMINALFGAIGGIFGAPWLSLNWILGRLFSPLAFIMGVPTKDVFAAGDLLGIKLAVNEFLAYSQLSNYIASGTLEPKTIMILTYALCGFANLSSVAIQLGGIGGLAPEKKPTIAKLGFKALLGGVLATCMTATIAGILFSA</sequence>